<proteinExistence type="predicted"/>
<dbReference type="Gene3D" id="3.80.10.10">
    <property type="entry name" value="Ribonuclease Inhibitor"/>
    <property type="match status" value="1"/>
</dbReference>
<organism evidence="1 2">
    <name type="scientific">Parathielavia appendiculata</name>
    <dbReference type="NCBI Taxonomy" id="2587402"/>
    <lineage>
        <taxon>Eukaryota</taxon>
        <taxon>Fungi</taxon>
        <taxon>Dikarya</taxon>
        <taxon>Ascomycota</taxon>
        <taxon>Pezizomycotina</taxon>
        <taxon>Sordariomycetes</taxon>
        <taxon>Sordariomycetidae</taxon>
        <taxon>Sordariales</taxon>
        <taxon>Chaetomiaceae</taxon>
        <taxon>Parathielavia</taxon>
    </lineage>
</organism>
<reference evidence="1" key="1">
    <citation type="journal article" date="2023" name="Mol. Phylogenet. Evol.">
        <title>Genome-scale phylogeny and comparative genomics of the fungal order Sordariales.</title>
        <authorList>
            <person name="Hensen N."/>
            <person name="Bonometti L."/>
            <person name="Westerberg I."/>
            <person name="Brannstrom I.O."/>
            <person name="Guillou S."/>
            <person name="Cros-Aarteil S."/>
            <person name="Calhoun S."/>
            <person name="Haridas S."/>
            <person name="Kuo A."/>
            <person name="Mondo S."/>
            <person name="Pangilinan J."/>
            <person name="Riley R."/>
            <person name="LaButti K."/>
            <person name="Andreopoulos B."/>
            <person name="Lipzen A."/>
            <person name="Chen C."/>
            <person name="Yan M."/>
            <person name="Daum C."/>
            <person name="Ng V."/>
            <person name="Clum A."/>
            <person name="Steindorff A."/>
            <person name="Ohm R.A."/>
            <person name="Martin F."/>
            <person name="Silar P."/>
            <person name="Natvig D.O."/>
            <person name="Lalanne C."/>
            <person name="Gautier V."/>
            <person name="Ament-Velasquez S.L."/>
            <person name="Kruys A."/>
            <person name="Hutchinson M.I."/>
            <person name="Powell A.J."/>
            <person name="Barry K."/>
            <person name="Miller A.N."/>
            <person name="Grigoriev I.V."/>
            <person name="Debuchy R."/>
            <person name="Gladieux P."/>
            <person name="Hiltunen Thoren M."/>
            <person name="Johannesson H."/>
        </authorList>
    </citation>
    <scope>NUCLEOTIDE SEQUENCE</scope>
    <source>
        <strain evidence="1">CBS 731.68</strain>
    </source>
</reference>
<keyword evidence="2" id="KW-1185">Reference proteome</keyword>
<sequence length="518" mass="58256">MNHDVSELMISSFSGNENDRFGKEKDARLPLLLPKVMEGRPIKSTSRLLCRLPPEILGDLMDLIADDKSTLSALALVNSDCRQLARSCQFADVCFDYSLNSRLLLLQLMKEGITRLGHDDPSNTTRPPYIGPCIRRVVIKPRPEWVAHAHSDLYDSIFGDAASDLSPEQRNELSERATDQYIATFRTPVKVAMELAMPHLEALSWHDRLCLDGAFFRTVANLPIRHLRLTGVHIGEIYRLEPPVTPLVVPLESLSLRVRLCSNERAHRSKLTADTDADTADADAWKKRNLSPFIETLLRRCSTTLRRLTLSCEAFTGDRSLSFGYEDIFFTRLRYLDISRDLSDPDVRFWCSLFSAPLRHLSFPFKDSLAFKQALSACQPLRDLETLVVPYLDGKDMGTAQPIVDFISRHPHVRKLSIGRSTPQLLDSHIIPLLSDGRWSSLSSLALVWSEPRIAVETQPDNATISAASLDGVGSIESLEQLCLSAGQQFGWRHQWLIDHDAKVCPAMGWSGITRIGW</sequence>
<dbReference type="AlphaFoldDB" id="A0AAN6Z4W8"/>
<reference evidence="1" key="2">
    <citation type="submission" date="2023-05" db="EMBL/GenBank/DDBJ databases">
        <authorList>
            <consortium name="Lawrence Berkeley National Laboratory"/>
            <person name="Steindorff A."/>
            <person name="Hensen N."/>
            <person name="Bonometti L."/>
            <person name="Westerberg I."/>
            <person name="Brannstrom I.O."/>
            <person name="Guillou S."/>
            <person name="Cros-Aarteil S."/>
            <person name="Calhoun S."/>
            <person name="Haridas S."/>
            <person name="Kuo A."/>
            <person name="Mondo S."/>
            <person name="Pangilinan J."/>
            <person name="Riley R."/>
            <person name="Labutti K."/>
            <person name="Andreopoulos B."/>
            <person name="Lipzen A."/>
            <person name="Chen C."/>
            <person name="Yanf M."/>
            <person name="Daum C."/>
            <person name="Ng V."/>
            <person name="Clum A."/>
            <person name="Ohm R."/>
            <person name="Martin F."/>
            <person name="Silar P."/>
            <person name="Natvig D."/>
            <person name="Lalanne C."/>
            <person name="Gautier V."/>
            <person name="Ament-Velasquez S.L."/>
            <person name="Kruys A."/>
            <person name="Hutchinson M.I."/>
            <person name="Powell A.J."/>
            <person name="Barry K."/>
            <person name="Miller A.N."/>
            <person name="Grigoriev I.V."/>
            <person name="Debuchy R."/>
            <person name="Gladieux P."/>
            <person name="Thoren M.H."/>
            <person name="Johannesson H."/>
        </authorList>
    </citation>
    <scope>NUCLEOTIDE SEQUENCE</scope>
    <source>
        <strain evidence="1">CBS 731.68</strain>
    </source>
</reference>
<dbReference type="GeneID" id="87831316"/>
<dbReference type="Proteomes" id="UP001302602">
    <property type="component" value="Unassembled WGS sequence"/>
</dbReference>
<evidence type="ECO:0000313" key="1">
    <source>
        <dbReference type="EMBL" id="KAK4124703.1"/>
    </source>
</evidence>
<dbReference type="EMBL" id="MU853226">
    <property type="protein sequence ID" value="KAK4124703.1"/>
    <property type="molecule type" value="Genomic_DNA"/>
</dbReference>
<name>A0AAN6Z4W8_9PEZI</name>
<dbReference type="InterPro" id="IPR032675">
    <property type="entry name" value="LRR_dom_sf"/>
</dbReference>
<comment type="caution">
    <text evidence="1">The sequence shown here is derived from an EMBL/GenBank/DDBJ whole genome shotgun (WGS) entry which is preliminary data.</text>
</comment>
<protein>
    <submittedName>
        <fullName evidence="1">Uncharacterized protein</fullName>
    </submittedName>
</protein>
<evidence type="ECO:0000313" key="2">
    <source>
        <dbReference type="Proteomes" id="UP001302602"/>
    </source>
</evidence>
<dbReference type="RefSeq" id="XP_062648474.1">
    <property type="nucleotide sequence ID" value="XM_062794547.1"/>
</dbReference>
<dbReference type="SUPFAM" id="SSF52047">
    <property type="entry name" value="RNI-like"/>
    <property type="match status" value="1"/>
</dbReference>
<accession>A0AAN6Z4W8</accession>
<gene>
    <name evidence="1" type="ORF">N657DRAFT_654960</name>
</gene>